<organism evidence="5 6">
    <name type="scientific">Thermocrispum agreste</name>
    <dbReference type="NCBI Taxonomy" id="37925"/>
    <lineage>
        <taxon>Bacteria</taxon>
        <taxon>Bacillati</taxon>
        <taxon>Actinomycetota</taxon>
        <taxon>Actinomycetes</taxon>
        <taxon>Pseudonocardiales</taxon>
        <taxon>Pseudonocardiaceae</taxon>
        <taxon>Thermocrispum</taxon>
    </lineage>
</organism>
<dbReference type="Proteomes" id="UP000249324">
    <property type="component" value="Unassembled WGS sequence"/>
</dbReference>
<evidence type="ECO:0000313" key="5">
    <source>
        <dbReference type="EMBL" id="MFO7192405.1"/>
    </source>
</evidence>
<evidence type="ECO:0000313" key="6">
    <source>
        <dbReference type="Proteomes" id="UP000249324"/>
    </source>
</evidence>
<dbReference type="PANTHER" id="PTHR43201">
    <property type="entry name" value="ACYL-COA SYNTHETASE"/>
    <property type="match status" value="1"/>
</dbReference>
<dbReference type="SUPFAM" id="SSF56801">
    <property type="entry name" value="Acetyl-CoA synthetase-like"/>
    <property type="match status" value="1"/>
</dbReference>
<feature type="domain" description="AMP-binding enzyme C-terminal" evidence="4">
    <location>
        <begin position="461"/>
        <end position="533"/>
    </location>
</feature>
<dbReference type="Pfam" id="PF13193">
    <property type="entry name" value="AMP-binding_C"/>
    <property type="match status" value="1"/>
</dbReference>
<evidence type="ECO:0000256" key="2">
    <source>
        <dbReference type="ARBA" id="ARBA00022598"/>
    </source>
</evidence>
<accession>A0ABD6FGL3</accession>
<feature type="domain" description="AMP-dependent synthetase/ligase" evidence="3">
    <location>
        <begin position="25"/>
        <end position="410"/>
    </location>
</feature>
<sequence length="575" mass="62784">MTGQYDGVRPEPKWVRAETIGDLLDSRAEKLGDNVALAFPSEKTTYRELAKRAEEYARGLLALGVDRGDRVGILLPAGPELVAFLFAAAKIGAIAVPVNSRFKTVELEHIVRHSGMKVLLTTATEMNSPLELLKATFAELAGAAGPDLDLESLPELRHVVVLSGAGPDDRFARGVDELIAAGESVPVERVAERQRSVRLRDTMMLVYTSGTTAAPKGAMLSHEAVSRLTTGIVERLELTGDDKVWTAIPLFHGGGISFLISTLSAGATFVHPGFFNPDTTLPLLIENKVTVALAAFETIWLPVLSRYQPDEHDLSSIRVVMVVGVEERLRQMSKALPWATQVSCVAMTESCAFLSLHRLDDPYEVRMTTGGRPMPGMEVRVIDIDTGKDVQPGNQGELLFRGPNMFDGYFRDPELTAEVIDEDGWFHTGDIVRWDADGQITFVSRVKDMLKVGGENVAAAEVESHLITHPAVKLAQVVAAPDEYYVEVPAAFIELKEGAHATEQEIIEYCMGKLATYRVPRYVRFVTEWPMSGTKIKKVVLREWIATELKEKGITSAPKLPGGVISPKAEAASAS</sequence>
<protein>
    <submittedName>
        <fullName evidence="5">AMP-binding protein</fullName>
    </submittedName>
</protein>
<gene>
    <name evidence="5" type="ORF">DIU77_009205</name>
</gene>
<dbReference type="InterPro" id="IPR025110">
    <property type="entry name" value="AMP-bd_C"/>
</dbReference>
<reference evidence="5 6" key="1">
    <citation type="journal article" date="2021" name="BMC Genomics">
        <title>Genome-resolved metagenome and metatranscriptome analyses of thermophilic composting reveal key bacterial players and their metabolic interactions.</title>
        <authorList>
            <person name="Braga L.P.P."/>
            <person name="Pereira R.V."/>
            <person name="Martins L.F."/>
            <person name="Moura L.M.S."/>
            <person name="Sanchez F.B."/>
            <person name="Patane J.S.L."/>
            <person name="da Silva A.M."/>
            <person name="Setubal J.C."/>
        </authorList>
    </citation>
    <scope>NUCLEOTIDE SEQUENCE [LARGE SCALE GENOMIC DNA]</scope>
    <source>
        <strain evidence="5">ZC4RG45</strain>
    </source>
</reference>
<dbReference type="InterPro" id="IPR042099">
    <property type="entry name" value="ANL_N_sf"/>
</dbReference>
<name>A0ABD6FGL3_9PSEU</name>
<dbReference type="Gene3D" id="3.40.50.12780">
    <property type="entry name" value="N-terminal domain of ligase-like"/>
    <property type="match status" value="1"/>
</dbReference>
<dbReference type="GO" id="GO:0016874">
    <property type="term" value="F:ligase activity"/>
    <property type="evidence" value="ECO:0007669"/>
    <property type="project" value="UniProtKB-KW"/>
</dbReference>
<dbReference type="EMBL" id="QGUI02000096">
    <property type="protein sequence ID" value="MFO7192405.1"/>
    <property type="molecule type" value="Genomic_DNA"/>
</dbReference>
<comment type="caution">
    <text evidence="5">The sequence shown here is derived from an EMBL/GenBank/DDBJ whole genome shotgun (WGS) entry which is preliminary data.</text>
</comment>
<proteinExistence type="inferred from homology"/>
<dbReference type="InterPro" id="IPR000873">
    <property type="entry name" value="AMP-dep_synth/lig_dom"/>
</dbReference>
<dbReference type="PANTHER" id="PTHR43201:SF5">
    <property type="entry name" value="MEDIUM-CHAIN ACYL-COA LIGASE ACSF2, MITOCHONDRIAL"/>
    <property type="match status" value="1"/>
</dbReference>
<evidence type="ECO:0000256" key="1">
    <source>
        <dbReference type="ARBA" id="ARBA00006432"/>
    </source>
</evidence>
<dbReference type="AlphaFoldDB" id="A0ABD6FGL3"/>
<dbReference type="Pfam" id="PF00501">
    <property type="entry name" value="AMP-binding"/>
    <property type="match status" value="1"/>
</dbReference>
<dbReference type="Gene3D" id="3.30.300.30">
    <property type="match status" value="1"/>
</dbReference>
<keyword evidence="2" id="KW-0436">Ligase</keyword>
<dbReference type="InterPro" id="IPR045851">
    <property type="entry name" value="AMP-bd_C_sf"/>
</dbReference>
<evidence type="ECO:0000259" key="4">
    <source>
        <dbReference type="Pfam" id="PF13193"/>
    </source>
</evidence>
<evidence type="ECO:0000259" key="3">
    <source>
        <dbReference type="Pfam" id="PF00501"/>
    </source>
</evidence>
<comment type="similarity">
    <text evidence="1">Belongs to the ATP-dependent AMP-binding enzyme family.</text>
</comment>